<accession>A0A7C8GV20</accession>
<keyword evidence="1" id="KW-1133">Transmembrane helix</keyword>
<dbReference type="Pfam" id="PF11391">
    <property type="entry name" value="DUF2798"/>
    <property type="match status" value="2"/>
</dbReference>
<comment type="caution">
    <text evidence="2">The sequence shown here is derived from an EMBL/GenBank/DDBJ whole genome shotgun (WGS) entry which is preliminary data.</text>
</comment>
<organism evidence="2 3">
    <name type="scientific">Gracilibacillus oryzae</name>
    <dbReference type="NCBI Taxonomy" id="1672701"/>
    <lineage>
        <taxon>Bacteria</taxon>
        <taxon>Bacillati</taxon>
        <taxon>Bacillota</taxon>
        <taxon>Bacilli</taxon>
        <taxon>Bacillales</taxon>
        <taxon>Bacillaceae</taxon>
        <taxon>Gracilibacillus</taxon>
    </lineage>
</organism>
<dbReference type="OrthoDB" id="7062363at2"/>
<keyword evidence="1" id="KW-0472">Membrane</keyword>
<proteinExistence type="predicted"/>
<name>A0A7C8GV20_9BACI</name>
<gene>
    <name evidence="2" type="ORF">F9U64_07540</name>
</gene>
<sequence>MPRNKKESLIFGVIMCMGMVSVMATYNLLMLEDLEKLTLQTVLTEIIAGFIVALILDLYIVGPLAKKLTFRLPFDKSNKVLVVLCMSTSMIIGMVFFMSLFGLLMSYLGHGLDGRGVLSAYGTIFVKNFILAFPLQLLVMGPIVRYIFTTFVQREKVA</sequence>
<evidence type="ECO:0000313" key="3">
    <source>
        <dbReference type="Proteomes" id="UP000480246"/>
    </source>
</evidence>
<keyword evidence="3" id="KW-1185">Reference proteome</keyword>
<reference evidence="2 3" key="1">
    <citation type="submission" date="2019-10" db="EMBL/GenBank/DDBJ databases">
        <title>Gracilibacillus sp. nov. isolated from rice seeds.</title>
        <authorList>
            <person name="He S."/>
        </authorList>
    </citation>
    <scope>NUCLEOTIDE SEQUENCE [LARGE SCALE GENOMIC DNA]</scope>
    <source>
        <strain evidence="2 3">TD8</strain>
    </source>
</reference>
<feature type="transmembrane region" description="Helical" evidence="1">
    <location>
        <begin position="9"/>
        <end position="29"/>
    </location>
</feature>
<dbReference type="RefSeq" id="WP_153402393.1">
    <property type="nucleotide sequence ID" value="NZ_ML762427.1"/>
</dbReference>
<feature type="transmembrane region" description="Helical" evidence="1">
    <location>
        <begin position="41"/>
        <end position="60"/>
    </location>
</feature>
<feature type="transmembrane region" description="Helical" evidence="1">
    <location>
        <begin position="81"/>
        <end position="109"/>
    </location>
</feature>
<dbReference type="Proteomes" id="UP000480246">
    <property type="component" value="Unassembled WGS sequence"/>
</dbReference>
<dbReference type="AlphaFoldDB" id="A0A7C8GV20"/>
<evidence type="ECO:0000313" key="2">
    <source>
        <dbReference type="EMBL" id="KAB8137892.1"/>
    </source>
</evidence>
<protein>
    <submittedName>
        <fullName evidence="2">DUF2798 domain-containing protein</fullName>
    </submittedName>
</protein>
<evidence type="ECO:0000256" key="1">
    <source>
        <dbReference type="SAM" id="Phobius"/>
    </source>
</evidence>
<dbReference type="InterPro" id="IPR021529">
    <property type="entry name" value="DUF2798"/>
</dbReference>
<dbReference type="EMBL" id="WEID01000033">
    <property type="protein sequence ID" value="KAB8137892.1"/>
    <property type="molecule type" value="Genomic_DNA"/>
</dbReference>
<keyword evidence="1" id="KW-0812">Transmembrane</keyword>